<dbReference type="SMART" id="SM00020">
    <property type="entry name" value="Tryp_SPc"/>
    <property type="match status" value="1"/>
</dbReference>
<evidence type="ECO:0000256" key="3">
    <source>
        <dbReference type="ARBA" id="ARBA00024195"/>
    </source>
</evidence>
<evidence type="ECO:0000259" key="5">
    <source>
        <dbReference type="PROSITE" id="PS50240"/>
    </source>
</evidence>
<dbReference type="InterPro" id="IPR022700">
    <property type="entry name" value="CLIP"/>
</dbReference>
<dbReference type="PROSITE" id="PS50240">
    <property type="entry name" value="TRYPSIN_DOM"/>
    <property type="match status" value="1"/>
</dbReference>
<dbReference type="PRINTS" id="PR00722">
    <property type="entry name" value="CHYMOTRYPSIN"/>
</dbReference>
<dbReference type="InterPro" id="IPR009003">
    <property type="entry name" value="Peptidase_S1_PA"/>
</dbReference>
<dbReference type="PROSITE" id="PS00134">
    <property type="entry name" value="TRYPSIN_HIS"/>
    <property type="match status" value="1"/>
</dbReference>
<evidence type="ECO:0000256" key="4">
    <source>
        <dbReference type="SAM" id="MobiDB-lite"/>
    </source>
</evidence>
<sequence length="420" mass="45282">MLGMDVVGRGVIRWWCSFYLGPLVCLALLVRALHGTDEIVLQQDPMLYEGDACQLRNGTAGTCQPANECEWARERPWRTTELVTCSFNLSMPIVCCVRRLEPRISTKRISETQCAQYPTATGLSNHIFNGVAAQFGEFPHMAALGYGYARNGNTPSPFRCAASLISSRFLLTAAHCLRERPTFVRLGVLELQPARVIDEPLDIGIRTAIPHPDYNPVTYRNDIALLELDQPALDWPFVDPACLYTKPIAGASANATKGTSGVLPVLSVQGWGTVLPGDTEPAPRLMKANVTVLERDACIASLPRTRRNPAGLHDGQLCALGRNKRNETVADTCPGDSGGPIELIVAGGRHYLVGITSNGYACGSPIPGIYTEIAYYLDWIESIVWPTPTGPPDGTTGTGQPLPQPPATTTGTTTAPRAGT</sequence>
<organism evidence="7">
    <name type="scientific">Anopheles marajoara</name>
    <dbReference type="NCBI Taxonomy" id="58244"/>
    <lineage>
        <taxon>Eukaryota</taxon>
        <taxon>Metazoa</taxon>
        <taxon>Ecdysozoa</taxon>
        <taxon>Arthropoda</taxon>
        <taxon>Hexapoda</taxon>
        <taxon>Insecta</taxon>
        <taxon>Pterygota</taxon>
        <taxon>Neoptera</taxon>
        <taxon>Endopterygota</taxon>
        <taxon>Diptera</taxon>
        <taxon>Nematocera</taxon>
        <taxon>Culicoidea</taxon>
        <taxon>Culicidae</taxon>
        <taxon>Anophelinae</taxon>
        <taxon>Anopheles</taxon>
    </lineage>
</organism>
<dbReference type="PROSITE" id="PS51888">
    <property type="entry name" value="CLIP"/>
    <property type="match status" value="1"/>
</dbReference>
<dbReference type="PANTHER" id="PTHR24260:SF147">
    <property type="entry name" value="EG:BACR7A4.3 PROTEIN-RELATED"/>
    <property type="match status" value="1"/>
</dbReference>
<dbReference type="AlphaFoldDB" id="A0A2M4BPD8"/>
<evidence type="ECO:0000256" key="1">
    <source>
        <dbReference type="ARBA" id="ARBA00022729"/>
    </source>
</evidence>
<accession>A0A2M4BPD8</accession>
<keyword evidence="1" id="KW-0732">Signal</keyword>
<dbReference type="InterPro" id="IPR001314">
    <property type="entry name" value="Peptidase_S1A"/>
</dbReference>
<dbReference type="InterPro" id="IPR051333">
    <property type="entry name" value="CLIP_Serine_Protease"/>
</dbReference>
<reference evidence="7" key="1">
    <citation type="submission" date="2018-01" db="EMBL/GenBank/DDBJ databases">
        <title>An insight into the sialome of Amazonian anophelines.</title>
        <authorList>
            <person name="Ribeiro J.M."/>
            <person name="Scarpassa V."/>
            <person name="Calvo E."/>
        </authorList>
    </citation>
    <scope>NUCLEOTIDE SEQUENCE</scope>
    <source>
        <tissue evidence="7">Salivary glands</tissue>
    </source>
</reference>
<feature type="compositionally biased region" description="Low complexity" evidence="4">
    <location>
        <begin position="392"/>
        <end position="420"/>
    </location>
</feature>
<comment type="similarity">
    <text evidence="3">Belongs to the peptidase S1 family. CLIP subfamily.</text>
</comment>
<dbReference type="PANTHER" id="PTHR24260">
    <property type="match status" value="1"/>
</dbReference>
<keyword evidence="7" id="KW-0378">Hydrolase</keyword>
<keyword evidence="2" id="KW-1015">Disulfide bond</keyword>
<evidence type="ECO:0000256" key="2">
    <source>
        <dbReference type="ARBA" id="ARBA00023157"/>
    </source>
</evidence>
<dbReference type="InterPro" id="IPR018114">
    <property type="entry name" value="TRYPSIN_HIS"/>
</dbReference>
<feature type="region of interest" description="Disordered" evidence="4">
    <location>
        <begin position="387"/>
        <end position="420"/>
    </location>
</feature>
<evidence type="ECO:0000313" key="7">
    <source>
        <dbReference type="EMBL" id="MBW54872.1"/>
    </source>
</evidence>
<dbReference type="EMBL" id="GGFJ01005731">
    <property type="protein sequence ID" value="MBW54872.1"/>
    <property type="molecule type" value="Transcribed_RNA"/>
</dbReference>
<dbReference type="SUPFAM" id="SSF50494">
    <property type="entry name" value="Trypsin-like serine proteases"/>
    <property type="match status" value="1"/>
</dbReference>
<proteinExistence type="inferred from homology"/>
<dbReference type="Pfam" id="PF00089">
    <property type="entry name" value="Trypsin"/>
    <property type="match status" value="1"/>
</dbReference>
<feature type="domain" description="Clip" evidence="6">
    <location>
        <begin position="52"/>
        <end position="96"/>
    </location>
</feature>
<name>A0A2M4BPD8_9DIPT</name>
<protein>
    <submittedName>
        <fullName evidence="7">Putative serine protease desc4</fullName>
    </submittedName>
</protein>
<keyword evidence="7" id="KW-0645">Protease</keyword>
<evidence type="ECO:0000259" key="6">
    <source>
        <dbReference type="PROSITE" id="PS51888"/>
    </source>
</evidence>
<dbReference type="InterPro" id="IPR043504">
    <property type="entry name" value="Peptidase_S1_PA_chymotrypsin"/>
</dbReference>
<dbReference type="GO" id="GO:0004252">
    <property type="term" value="F:serine-type endopeptidase activity"/>
    <property type="evidence" value="ECO:0007669"/>
    <property type="project" value="InterPro"/>
</dbReference>
<feature type="domain" description="Peptidase S1" evidence="5">
    <location>
        <begin position="127"/>
        <end position="385"/>
    </location>
</feature>
<dbReference type="Gene3D" id="2.40.10.10">
    <property type="entry name" value="Trypsin-like serine proteases"/>
    <property type="match status" value="2"/>
</dbReference>
<dbReference type="GO" id="GO:0006508">
    <property type="term" value="P:proteolysis"/>
    <property type="evidence" value="ECO:0007669"/>
    <property type="project" value="UniProtKB-KW"/>
</dbReference>
<dbReference type="InterPro" id="IPR001254">
    <property type="entry name" value="Trypsin_dom"/>
</dbReference>
<dbReference type="CDD" id="cd00190">
    <property type="entry name" value="Tryp_SPc"/>
    <property type="match status" value="1"/>
</dbReference>